<feature type="transmembrane region" description="Helical" evidence="2">
    <location>
        <begin position="107"/>
        <end position="127"/>
    </location>
</feature>
<keyword evidence="2" id="KW-0812">Transmembrane</keyword>
<comment type="caution">
    <text evidence="3">The sequence shown here is derived from an EMBL/GenBank/DDBJ whole genome shotgun (WGS) entry which is preliminary data.</text>
</comment>
<evidence type="ECO:0000313" key="3">
    <source>
        <dbReference type="EMBL" id="KAF3842558.1"/>
    </source>
</evidence>
<dbReference type="AlphaFoldDB" id="A0A7J5Y2I9"/>
<name>A0A7J5Y2I9_DISMA</name>
<feature type="compositionally biased region" description="Low complexity" evidence="1">
    <location>
        <begin position="1"/>
        <end position="10"/>
    </location>
</feature>
<dbReference type="EMBL" id="JAAKFY010000019">
    <property type="protein sequence ID" value="KAF3842558.1"/>
    <property type="molecule type" value="Genomic_DNA"/>
</dbReference>
<dbReference type="Proteomes" id="UP000518266">
    <property type="component" value="Unassembled WGS sequence"/>
</dbReference>
<evidence type="ECO:0000313" key="4">
    <source>
        <dbReference type="Proteomes" id="UP000518266"/>
    </source>
</evidence>
<evidence type="ECO:0000256" key="1">
    <source>
        <dbReference type="SAM" id="MobiDB-lite"/>
    </source>
</evidence>
<keyword evidence="2" id="KW-0472">Membrane</keyword>
<feature type="compositionally biased region" description="Basic and acidic residues" evidence="1">
    <location>
        <begin position="80"/>
        <end position="97"/>
    </location>
</feature>
<keyword evidence="2" id="KW-1133">Transmembrane helix</keyword>
<evidence type="ECO:0000256" key="2">
    <source>
        <dbReference type="SAM" id="Phobius"/>
    </source>
</evidence>
<keyword evidence="4" id="KW-1185">Reference proteome</keyword>
<feature type="region of interest" description="Disordered" evidence="1">
    <location>
        <begin position="1"/>
        <end position="24"/>
    </location>
</feature>
<accession>A0A7J5Y2I9</accession>
<reference evidence="3 4" key="1">
    <citation type="submission" date="2020-03" db="EMBL/GenBank/DDBJ databases">
        <title>Dissostichus mawsoni Genome sequencing and assembly.</title>
        <authorList>
            <person name="Park H."/>
        </authorList>
    </citation>
    <scope>NUCLEOTIDE SEQUENCE [LARGE SCALE GENOMIC DNA]</scope>
    <source>
        <strain evidence="3">DM0001</strain>
        <tissue evidence="3">Muscle</tissue>
    </source>
</reference>
<sequence length="241" mass="26404">MGFSSYLTSSGLGGGSRGTGDDASMRAGFRMIGRDMGGTPTCRGEARGCRMKGGWLRGEEAWGGEVVNGTGMGGVEAGGGEERSDPETEKRGGHTAELHKDTQRSSFFAVFVFFCVSILANMLSLQWGQDGNTAVLVLLINTKELLMPKRTHFKYMYTAQSIIFRLRTQEGAHHFTCRTCAPFHLQDLRTISPAGPAHHFTCAPFHRRTCAPFHLRTISPAGPGLKSSIFELQIYEKNKEH</sequence>
<protein>
    <submittedName>
        <fullName evidence="3">Uncharacterized protein</fullName>
    </submittedName>
</protein>
<feature type="region of interest" description="Disordered" evidence="1">
    <location>
        <begin position="67"/>
        <end position="97"/>
    </location>
</feature>
<organism evidence="3 4">
    <name type="scientific">Dissostichus mawsoni</name>
    <name type="common">Antarctic cod</name>
    <dbReference type="NCBI Taxonomy" id="36200"/>
    <lineage>
        <taxon>Eukaryota</taxon>
        <taxon>Metazoa</taxon>
        <taxon>Chordata</taxon>
        <taxon>Craniata</taxon>
        <taxon>Vertebrata</taxon>
        <taxon>Euteleostomi</taxon>
        <taxon>Actinopterygii</taxon>
        <taxon>Neopterygii</taxon>
        <taxon>Teleostei</taxon>
        <taxon>Neoteleostei</taxon>
        <taxon>Acanthomorphata</taxon>
        <taxon>Eupercaria</taxon>
        <taxon>Perciformes</taxon>
        <taxon>Notothenioidei</taxon>
        <taxon>Nototheniidae</taxon>
        <taxon>Dissostichus</taxon>
    </lineage>
</organism>
<proteinExistence type="predicted"/>
<gene>
    <name evidence="3" type="ORF">F7725_024509</name>
</gene>